<dbReference type="InterPro" id="IPR043502">
    <property type="entry name" value="DNA/RNA_pol_sf"/>
</dbReference>
<dbReference type="AlphaFoldDB" id="A0A386HRT0"/>
<dbReference type="EMBL" id="CP032489">
    <property type="protein sequence ID" value="AYD48359.1"/>
    <property type="molecule type" value="Genomic_DNA"/>
</dbReference>
<dbReference type="InterPro" id="IPR000123">
    <property type="entry name" value="Reverse_transcriptase_msDNA"/>
</dbReference>
<dbReference type="InterPro" id="IPR000477">
    <property type="entry name" value="RT_dom"/>
</dbReference>
<evidence type="ECO:0000256" key="9">
    <source>
        <dbReference type="ARBA" id="ARBA00048173"/>
    </source>
</evidence>
<evidence type="ECO:0000256" key="1">
    <source>
        <dbReference type="ARBA" id="ARBA00012493"/>
    </source>
</evidence>
<dbReference type="GO" id="GO:0003964">
    <property type="term" value="F:RNA-directed DNA polymerase activity"/>
    <property type="evidence" value="ECO:0007669"/>
    <property type="project" value="UniProtKB-KW"/>
</dbReference>
<comment type="catalytic activity">
    <reaction evidence="9">
        <text>DNA(n) + a 2'-deoxyribonucleoside 5'-triphosphate = DNA(n+1) + diphosphate</text>
        <dbReference type="Rhea" id="RHEA:22508"/>
        <dbReference type="Rhea" id="RHEA-COMP:17339"/>
        <dbReference type="Rhea" id="RHEA-COMP:17340"/>
        <dbReference type="ChEBI" id="CHEBI:33019"/>
        <dbReference type="ChEBI" id="CHEBI:61560"/>
        <dbReference type="ChEBI" id="CHEBI:173112"/>
        <dbReference type="EC" id="2.7.7.49"/>
    </reaction>
</comment>
<evidence type="ECO:0000256" key="4">
    <source>
        <dbReference type="ARBA" id="ARBA00022723"/>
    </source>
</evidence>
<evidence type="ECO:0000256" key="8">
    <source>
        <dbReference type="ARBA" id="ARBA00034120"/>
    </source>
</evidence>
<feature type="region of interest" description="Disordered" evidence="10">
    <location>
        <begin position="1"/>
        <end position="41"/>
    </location>
</feature>
<feature type="compositionally biased region" description="Basic and acidic residues" evidence="10">
    <location>
        <begin position="1"/>
        <end position="28"/>
    </location>
</feature>
<dbReference type="RefSeq" id="WP_119985619.1">
    <property type="nucleotide sequence ID" value="NZ_CP032489.1"/>
</dbReference>
<protein>
    <recommendedName>
        <fullName evidence="1">RNA-directed DNA polymerase</fullName>
        <ecNumber evidence="1">2.7.7.49</ecNumber>
    </recommendedName>
</protein>
<dbReference type="InterPro" id="IPR030931">
    <property type="entry name" value="Group_II_RT_mat"/>
</dbReference>
<keyword evidence="4" id="KW-0479">Metal-binding</keyword>
<keyword evidence="6 13" id="KW-0695">RNA-directed DNA polymerase</keyword>
<evidence type="ECO:0000256" key="3">
    <source>
        <dbReference type="ARBA" id="ARBA00022695"/>
    </source>
</evidence>
<dbReference type="Proteomes" id="UP000266118">
    <property type="component" value="Chromosome"/>
</dbReference>
<keyword evidence="7" id="KW-0051">Antiviral defense</keyword>
<dbReference type="GO" id="GO:0003723">
    <property type="term" value="F:RNA binding"/>
    <property type="evidence" value="ECO:0007669"/>
    <property type="project" value="InterPro"/>
</dbReference>
<dbReference type="GO" id="GO:0051607">
    <property type="term" value="P:defense response to virus"/>
    <property type="evidence" value="ECO:0007669"/>
    <property type="project" value="UniProtKB-KW"/>
</dbReference>
<keyword evidence="2 13" id="KW-0808">Transferase</keyword>
<dbReference type="PRINTS" id="PR00866">
    <property type="entry name" value="RNADNAPOLMS"/>
</dbReference>
<dbReference type="GO" id="GO:0046872">
    <property type="term" value="F:metal ion binding"/>
    <property type="evidence" value="ECO:0007669"/>
    <property type="project" value="UniProtKB-KW"/>
</dbReference>
<keyword evidence="14" id="KW-1185">Reference proteome</keyword>
<evidence type="ECO:0000256" key="6">
    <source>
        <dbReference type="ARBA" id="ARBA00022918"/>
    </source>
</evidence>
<evidence type="ECO:0000313" key="14">
    <source>
        <dbReference type="Proteomes" id="UP000266118"/>
    </source>
</evidence>
<dbReference type="PROSITE" id="PS50878">
    <property type="entry name" value="RT_POL"/>
    <property type="match status" value="1"/>
</dbReference>
<dbReference type="KEGG" id="ark:D6B99_12565"/>
<gene>
    <name evidence="13" type="primary">ltrA</name>
    <name evidence="12" type="ORF">D6B99_04785</name>
    <name evidence="13" type="ORF">D6B99_12565</name>
</gene>
<dbReference type="CDD" id="cd01651">
    <property type="entry name" value="RT_G2_intron"/>
    <property type="match status" value="1"/>
</dbReference>
<organism evidence="13 14">
    <name type="scientific">Arachidicoccus soli</name>
    <dbReference type="NCBI Taxonomy" id="2341117"/>
    <lineage>
        <taxon>Bacteria</taxon>
        <taxon>Pseudomonadati</taxon>
        <taxon>Bacteroidota</taxon>
        <taxon>Chitinophagia</taxon>
        <taxon>Chitinophagales</taxon>
        <taxon>Chitinophagaceae</taxon>
        <taxon>Arachidicoccus</taxon>
    </lineage>
</organism>
<evidence type="ECO:0000313" key="13">
    <source>
        <dbReference type="EMBL" id="AYD48359.1"/>
    </source>
</evidence>
<dbReference type="SUPFAM" id="SSF56672">
    <property type="entry name" value="DNA/RNA polymerases"/>
    <property type="match status" value="1"/>
</dbReference>
<dbReference type="OrthoDB" id="9780724at2"/>
<dbReference type="Pfam" id="PF00078">
    <property type="entry name" value="RVT_1"/>
    <property type="match status" value="1"/>
</dbReference>
<proteinExistence type="inferred from homology"/>
<dbReference type="PANTHER" id="PTHR34047:SF8">
    <property type="entry name" value="PROTEIN YKFC"/>
    <property type="match status" value="1"/>
</dbReference>
<dbReference type="EC" id="2.7.7.49" evidence="1"/>
<keyword evidence="5" id="KW-0460">Magnesium</keyword>
<dbReference type="InterPro" id="IPR051083">
    <property type="entry name" value="GrpII_Intron_Splice-Mob/Def"/>
</dbReference>
<dbReference type="InterPro" id="IPR013597">
    <property type="entry name" value="Mat_intron_G2"/>
</dbReference>
<accession>A0A386HRT0</accession>
<evidence type="ECO:0000313" key="12">
    <source>
        <dbReference type="EMBL" id="AYD46988.1"/>
    </source>
</evidence>
<feature type="domain" description="Reverse transcriptase" evidence="11">
    <location>
        <begin position="94"/>
        <end position="321"/>
    </location>
</feature>
<evidence type="ECO:0000256" key="10">
    <source>
        <dbReference type="SAM" id="MobiDB-lite"/>
    </source>
</evidence>
<evidence type="ECO:0000256" key="5">
    <source>
        <dbReference type="ARBA" id="ARBA00022842"/>
    </source>
</evidence>
<sequence>MNQQSEAEKKVEKSSSSRDVKPPEEARALDGAVAGDRIEKGSNPPELRLIDKLLNIDNLNEAFIKVVDNKGAAGVDGMEVGDLKLFLRKNWPTIEQQLKQGKYKPQPVKKVEIPKPDGGVRMLGIPTVLDRFLQQALLQVLTPIWEPTFSDNSFGFRPGRKAIDAVKRAKGYQEEGYRIVIDMDLSKFFDEIPHDRLMSKIMLKTPGEREIHKLIHGYLTAGMVKDGKLESRLKGTPQGGPLSPLLSNIVLDELDKELEKRGHRFCRYADDVNVYVKTKRAGDRAAASIQNFVEKKMKLKVNKEKSKVDRPVKRKFLGFSFYYKKGKQMGIRVAPKSVTRLKETLRDLFHQGRGRSLPGFIHNDLNPVIRGWFNYYRPADMKTLTRDLDEWIRHRLRNILWRQWKRNWTRFLKLRKGGLSEEHAVRSAFNQRGPWFNSGASHMNLAFPKKYFDELRLFSFVDAYKVYTASQESSSPT</sequence>
<name>A0A386HRT0_9BACT</name>
<dbReference type="EMBL" id="CP032489">
    <property type="protein sequence ID" value="AYD46988.1"/>
    <property type="molecule type" value="Genomic_DNA"/>
</dbReference>
<evidence type="ECO:0000259" key="11">
    <source>
        <dbReference type="PROSITE" id="PS50878"/>
    </source>
</evidence>
<dbReference type="PANTHER" id="PTHR34047">
    <property type="entry name" value="NUCLEAR INTRON MATURASE 1, MITOCHONDRIAL-RELATED"/>
    <property type="match status" value="1"/>
</dbReference>
<keyword evidence="3 13" id="KW-0548">Nucleotidyltransferase</keyword>
<comment type="similarity">
    <text evidence="8">Belongs to the bacterial reverse transcriptase family.</text>
</comment>
<dbReference type="NCBIfam" id="TIGR04416">
    <property type="entry name" value="group_II_RT_mat"/>
    <property type="match status" value="1"/>
</dbReference>
<evidence type="ECO:0000256" key="2">
    <source>
        <dbReference type="ARBA" id="ARBA00022679"/>
    </source>
</evidence>
<evidence type="ECO:0000256" key="7">
    <source>
        <dbReference type="ARBA" id="ARBA00023118"/>
    </source>
</evidence>
<dbReference type="KEGG" id="ark:D6B99_04785"/>
<reference evidence="13 14" key="1">
    <citation type="submission" date="2018-09" db="EMBL/GenBank/DDBJ databases">
        <title>Arachidicoccus sp. nov., a bacterium isolated from soil.</title>
        <authorList>
            <person name="Weon H.-Y."/>
            <person name="Kwon S.-W."/>
            <person name="Lee S.A."/>
        </authorList>
    </citation>
    <scope>NUCLEOTIDE SEQUENCE [LARGE SCALE GENOMIC DNA]</scope>
    <source>
        <strain evidence="13 14">KIS59-12</strain>
    </source>
</reference>
<dbReference type="Pfam" id="PF08388">
    <property type="entry name" value="GIIM"/>
    <property type="match status" value="1"/>
</dbReference>